<dbReference type="Pfam" id="PF08447">
    <property type="entry name" value="PAS_3"/>
    <property type="match status" value="3"/>
</dbReference>
<dbReference type="InterPro" id="IPR003594">
    <property type="entry name" value="HATPase_dom"/>
</dbReference>
<dbReference type="InterPro" id="IPR052162">
    <property type="entry name" value="Sensor_kinase/Photoreceptor"/>
</dbReference>
<dbReference type="GO" id="GO:0004673">
    <property type="term" value="F:protein histidine kinase activity"/>
    <property type="evidence" value="ECO:0007669"/>
    <property type="project" value="UniProtKB-EC"/>
</dbReference>
<dbReference type="CDD" id="cd00130">
    <property type="entry name" value="PAS"/>
    <property type="match status" value="8"/>
</dbReference>
<dbReference type="SMART" id="SM00091">
    <property type="entry name" value="PAS"/>
    <property type="match status" value="10"/>
</dbReference>
<dbReference type="eggNOG" id="COG2202">
    <property type="taxonomic scope" value="Bacteria"/>
</dbReference>
<dbReference type="InterPro" id="IPR013656">
    <property type="entry name" value="PAS_4"/>
</dbReference>
<keyword evidence="3" id="KW-0597">Phosphoprotein</keyword>
<dbReference type="Gene3D" id="3.30.450.20">
    <property type="entry name" value="PAS domain"/>
    <property type="match status" value="10"/>
</dbReference>
<dbReference type="InterPro" id="IPR036890">
    <property type="entry name" value="HATPase_C_sf"/>
</dbReference>
<feature type="domain" description="PAC" evidence="7">
    <location>
        <begin position="214"/>
        <end position="267"/>
    </location>
</feature>
<dbReference type="STRING" id="517418.Ctha_0145"/>
<evidence type="ECO:0000256" key="3">
    <source>
        <dbReference type="ARBA" id="ARBA00022553"/>
    </source>
</evidence>
<protein>
    <recommendedName>
        <fullName evidence="2">histidine kinase</fullName>
        <ecNumber evidence="2">2.7.13.3</ecNumber>
    </recommendedName>
</protein>
<dbReference type="SMART" id="SM00086">
    <property type="entry name" value="PAC"/>
    <property type="match status" value="8"/>
</dbReference>
<dbReference type="InterPro" id="IPR011495">
    <property type="entry name" value="Sig_transdc_His_kin_sub2_dim/P"/>
</dbReference>
<feature type="domain" description="PAS" evidence="6">
    <location>
        <begin position="137"/>
        <end position="210"/>
    </location>
</feature>
<accession>B3QSX3</accession>
<feature type="domain" description="PAC" evidence="7">
    <location>
        <begin position="467"/>
        <end position="517"/>
    </location>
</feature>
<gene>
    <name evidence="8" type="ordered locus">Ctha_0145</name>
</gene>
<evidence type="ECO:0000313" key="8">
    <source>
        <dbReference type="EMBL" id="ACF12616.1"/>
    </source>
</evidence>
<name>B3QSX3_CHLT3</name>
<feature type="domain" description="PAS" evidence="6">
    <location>
        <begin position="268"/>
        <end position="296"/>
    </location>
</feature>
<dbReference type="InterPro" id="IPR000014">
    <property type="entry name" value="PAS"/>
</dbReference>
<feature type="domain" description="PAC" evidence="7">
    <location>
        <begin position="1095"/>
        <end position="1147"/>
    </location>
</feature>
<dbReference type="Pfam" id="PF13426">
    <property type="entry name" value="PAS_9"/>
    <property type="match status" value="4"/>
</dbReference>
<feature type="domain" description="PAS" evidence="6">
    <location>
        <begin position="1148"/>
        <end position="1191"/>
    </location>
</feature>
<comment type="catalytic activity">
    <reaction evidence="1">
        <text>ATP + protein L-histidine = ADP + protein N-phospho-L-histidine.</text>
        <dbReference type="EC" id="2.7.13.3"/>
    </reaction>
</comment>
<dbReference type="PANTHER" id="PTHR43304">
    <property type="entry name" value="PHYTOCHROME-LIKE PROTEIN CPH1"/>
    <property type="match status" value="1"/>
</dbReference>
<feature type="domain" description="PAS" evidence="6">
    <location>
        <begin position="645"/>
        <end position="717"/>
    </location>
</feature>
<dbReference type="EC" id="2.7.13.3" evidence="2"/>
<keyword evidence="4" id="KW-0808">Transferase</keyword>
<evidence type="ECO:0000313" key="9">
    <source>
        <dbReference type="Proteomes" id="UP000001208"/>
    </source>
</evidence>
<dbReference type="PROSITE" id="PS50112">
    <property type="entry name" value="PAS"/>
    <property type="match status" value="7"/>
</dbReference>
<dbReference type="Gene3D" id="3.30.565.10">
    <property type="entry name" value="Histidine kinase-like ATPase, C-terminal domain"/>
    <property type="match status" value="1"/>
</dbReference>
<dbReference type="HOGENOM" id="CLU_249073_0_0_10"/>
<feature type="domain" description="PAS" evidence="6">
    <location>
        <begin position="391"/>
        <end position="463"/>
    </location>
</feature>
<keyword evidence="5 8" id="KW-0418">Kinase</keyword>
<dbReference type="InterPro" id="IPR001610">
    <property type="entry name" value="PAC"/>
</dbReference>
<evidence type="ECO:0000256" key="2">
    <source>
        <dbReference type="ARBA" id="ARBA00012438"/>
    </source>
</evidence>
<dbReference type="InterPro" id="IPR035965">
    <property type="entry name" value="PAS-like_dom_sf"/>
</dbReference>
<feature type="domain" description="PAS" evidence="6">
    <location>
        <begin position="1020"/>
        <end position="1060"/>
    </location>
</feature>
<feature type="domain" description="PAC" evidence="7">
    <location>
        <begin position="721"/>
        <end position="771"/>
    </location>
</feature>
<organism evidence="8 9">
    <name type="scientific">Chloroherpeton thalassium (strain ATCC 35110 / GB-78)</name>
    <dbReference type="NCBI Taxonomy" id="517418"/>
    <lineage>
        <taxon>Bacteria</taxon>
        <taxon>Pseudomonadati</taxon>
        <taxon>Chlorobiota</taxon>
        <taxon>Chlorobiia</taxon>
        <taxon>Chlorobiales</taxon>
        <taxon>Chloroherpetonaceae</taxon>
        <taxon>Chloroherpeton</taxon>
    </lineage>
</organism>
<evidence type="ECO:0000259" key="7">
    <source>
        <dbReference type="PROSITE" id="PS50113"/>
    </source>
</evidence>
<feature type="domain" description="PAC" evidence="7">
    <location>
        <begin position="1228"/>
        <end position="1281"/>
    </location>
</feature>
<dbReference type="SUPFAM" id="SSF55874">
    <property type="entry name" value="ATPase domain of HSP90 chaperone/DNA topoisomerase II/histidine kinase"/>
    <property type="match status" value="1"/>
</dbReference>
<feature type="domain" description="PAS" evidence="6">
    <location>
        <begin position="897"/>
        <end position="967"/>
    </location>
</feature>
<dbReference type="Proteomes" id="UP000001208">
    <property type="component" value="Chromosome"/>
</dbReference>
<dbReference type="RefSeq" id="WP_012498700.1">
    <property type="nucleotide sequence ID" value="NC_011026.1"/>
</dbReference>
<dbReference type="PROSITE" id="PS50113">
    <property type="entry name" value="PAC"/>
    <property type="match status" value="7"/>
</dbReference>
<evidence type="ECO:0000256" key="5">
    <source>
        <dbReference type="ARBA" id="ARBA00022777"/>
    </source>
</evidence>
<dbReference type="eggNOG" id="COG3920">
    <property type="taxonomic scope" value="Bacteria"/>
</dbReference>
<reference evidence="8 9" key="1">
    <citation type="submission" date="2008-06" db="EMBL/GenBank/DDBJ databases">
        <title>Complete sequence of Chloroherpeton thalassium ATCC 35110.</title>
        <authorList>
            <consortium name="US DOE Joint Genome Institute"/>
            <person name="Lucas S."/>
            <person name="Copeland A."/>
            <person name="Lapidus A."/>
            <person name="Glavina del Rio T."/>
            <person name="Dalin E."/>
            <person name="Tice H."/>
            <person name="Bruce D."/>
            <person name="Goodwin L."/>
            <person name="Pitluck S."/>
            <person name="Schmutz J."/>
            <person name="Larimer F."/>
            <person name="Land M."/>
            <person name="Hauser L."/>
            <person name="Kyrpides N."/>
            <person name="Mikhailova N."/>
            <person name="Liu Z."/>
            <person name="Li T."/>
            <person name="Zhao F."/>
            <person name="Overmann J."/>
            <person name="Bryant D.A."/>
            <person name="Richardson P."/>
        </authorList>
    </citation>
    <scope>NUCLEOTIDE SEQUENCE [LARGE SCALE GENOMIC DNA]</scope>
    <source>
        <strain evidence="9">ATCC 35110 / GB-78</strain>
    </source>
</reference>
<dbReference type="NCBIfam" id="TIGR00229">
    <property type="entry name" value="sensory_box"/>
    <property type="match status" value="9"/>
</dbReference>
<evidence type="ECO:0000256" key="1">
    <source>
        <dbReference type="ARBA" id="ARBA00000085"/>
    </source>
</evidence>
<dbReference type="EMBL" id="CP001100">
    <property type="protein sequence ID" value="ACF12616.1"/>
    <property type="molecule type" value="Genomic_DNA"/>
</dbReference>
<proteinExistence type="predicted"/>
<dbReference type="InterPro" id="IPR013655">
    <property type="entry name" value="PAS_fold_3"/>
</dbReference>
<dbReference type="PANTHER" id="PTHR43304:SF1">
    <property type="entry name" value="PAC DOMAIN-CONTAINING PROTEIN"/>
    <property type="match status" value="1"/>
</dbReference>
<evidence type="ECO:0000259" key="6">
    <source>
        <dbReference type="PROSITE" id="PS50112"/>
    </source>
</evidence>
<dbReference type="SUPFAM" id="SSF55785">
    <property type="entry name" value="PYP-like sensor domain (PAS domain)"/>
    <property type="match status" value="9"/>
</dbReference>
<dbReference type="InterPro" id="IPR000700">
    <property type="entry name" value="PAS-assoc_C"/>
</dbReference>
<dbReference type="KEGG" id="cts:Ctha_0145"/>
<feature type="domain" description="PAC" evidence="7">
    <location>
        <begin position="969"/>
        <end position="1019"/>
    </location>
</feature>
<evidence type="ECO:0000256" key="4">
    <source>
        <dbReference type="ARBA" id="ARBA00022679"/>
    </source>
</evidence>
<feature type="domain" description="PAC" evidence="7">
    <location>
        <begin position="841"/>
        <end position="896"/>
    </location>
</feature>
<dbReference type="OrthoDB" id="9808408at2"/>
<dbReference type="Pfam" id="PF07568">
    <property type="entry name" value="HisKA_2"/>
    <property type="match status" value="1"/>
</dbReference>
<sequence length="1492" mass="170383">MCKTDTLNAAILNSLDSEIVAIHADGRIIAANDAWLDFAKEIFPNEAFANGGVGKNYVQLCEEVVQINPQAKSALVGLKSVLSGQCAHFELEYPFKIGEKLSWVWMKATPLKQEGGGAVITQTNVTMPKCSQAKHLQHDITEKVLHVFPDLIYVHDLQERRNVYVNRELFSVLGYQPEDVQEPGFITSIIHPEDYAKVYQKNMRFSEEHDREFFEIEYRIRHANGEWRFLRSREMIFARDDNGFPKQILGIAQDVTKEKQSEFALQESEERFHLLLESAEDMIFVHDKTGKILYYNGSSKYGICAKDLVGKHPTDFLPAKKAADILERIHLVFESGQSCQFEVAGYFGGVDYVVSEHAFPLQDSNGHIHSVARICRNIAHQKAMQKALQESEAQYRTLVENSLIGLLIVQQDRVLYANPVLVEKLGFPANALIGESIDNFVLHIHPEDRELVKRHYRQFMQGKQTHQTYECKVLAKDGSLLWTVICAKEIHFKGEPALQVAVLDISDRKKIERALQESEKKYRLLVENSLQGILILQHDQLLFVNKAVSDITGYSMAEMKQLPFSTVTGIIEKRDRDAVLENYSHRKTDQPAPEQYEIWIRTKQDKRVCVIINAKVLQYQNEPAVYVTLTNITEKKQIMKALQESERKYRMLVEHSLQGIFVVRNHRICFANQAATEILEYSLDELMAFSREELLNLVHPDHRERLVEYQASILRRNPRWKNTEAKILTKSGRYAWLLLSGKQMDFDGQDEMLIATIDISQQKQAESELRKSEAFLEHVIESIQDGIFVLDKHLTVRHSNSVMRKWNNHSGELIGKKCHEGYRENASSCADCPTLRALSSGKTEHGTVPGLPHSEIEWLELYSYPLFDKETNEIQGVVEFARDITERKRAENELLESEEKYNRLFQNSQDGILLHDADGRIIDANSKALQSFGYSLEELLCKAVCELHPPNMQNKCREAFLALSEKATVTFEIEFLTKNGSTFLAEVTSSQFDFHQKKLVQGIVRDITERKRAELALKQSEAKYRRLFEDAALGIFQSTLAGKVLSANISFANMFGFKSEHDAIISVKDAAQELYADPHKRAAVIQKALSGAQPVIEECQFRRKDGSCFTGILFLRAVKDELGQLTHLEGFIEDITERKTAEKALQKSQAMYKLLADNADDVIWTTDNHLNFTYVSPSVKLMYGYEPDEFLEFSVQAILPSPVFEDALTAQLLQDEFDPSIVEKCVSLRNEYEQQRKDGSRFWAEVIMRRLHNENGEALSGFIGITRDITHRKQAEEKLKASLKEKELLLRELYHRTKNNMQVISSLLALQTRHFQDPDIKAVFQDTENRIRTMALVHQKLYQSESLTNIDLQEYIEDLVALLAASYEVSANRILVSLNTEKVIVAIDFAIPCGLVLNELISNAFKHAFPGERQGRIRIGLRKKDEGTTELYVSDNGIGLPKMLDIRKTKSLGLKTIFTIVEQQLHGLVDFSTQSGVTCRCIFSNTLYKSSL</sequence>
<keyword evidence="9" id="KW-1185">Reference proteome</keyword>
<dbReference type="Pfam" id="PF02518">
    <property type="entry name" value="HATPase_c"/>
    <property type="match status" value="1"/>
</dbReference>
<dbReference type="Pfam" id="PF08448">
    <property type="entry name" value="PAS_4"/>
    <property type="match status" value="2"/>
</dbReference>